<evidence type="ECO:0000313" key="6">
    <source>
        <dbReference type="Proteomes" id="UP000436088"/>
    </source>
</evidence>
<dbReference type="InterPro" id="IPR029030">
    <property type="entry name" value="Caspase-like_dom_sf"/>
</dbReference>
<dbReference type="Gene3D" id="3.40.50.12660">
    <property type="match status" value="2"/>
</dbReference>
<sequence>MPPLQAKVYGDSQCRAPVNNRPVLCGLSYKKWKYKLKGTINDVQNMKDLLTQNYGFEEQNIVVLTLEEQLDARLIPTKANIENCLRWLVEGTRSGDSLVFYYSGHGLRQPDFNQDELDGFDETICPPLPKGVTLHAIVDACYSGTILDLKHVYNKKTCEEKTSGGLAYSISACDNDHVAADTSTMNGAMTFVLIEVVRGRGQRNITYGELLEEMEDRIEQANQQGCLGGSRILSKLFGPDLTQSECIKWLDSKELESVIYVNFGSTAVTSPQHLIEVSWGLASSMQPFLWIIKPDLVEGEATILPPEFITGTKGRGLLASWCRQDEVLKRPSVGGFLSHMGWNSTIESISARVPMLCLPNFADQQTNTWLACTKLGICMEIDEDVKRDQVEMLARELIVGEKGIEMKAKAIELKKRAKEAFDHDGSSSRNLDNLLTDVLCTPIV</sequence>
<dbReference type="GO" id="GO:0006508">
    <property type="term" value="P:proteolysis"/>
    <property type="evidence" value="ECO:0007669"/>
    <property type="project" value="InterPro"/>
</dbReference>
<accession>A0A6A2YB56</accession>
<feature type="domain" description="Peptidase C14 caspase" evidence="4">
    <location>
        <begin position="28"/>
        <end position="224"/>
    </location>
</feature>
<dbReference type="GO" id="GO:0004197">
    <property type="term" value="F:cysteine-type endopeptidase activity"/>
    <property type="evidence" value="ECO:0007669"/>
    <property type="project" value="InterPro"/>
</dbReference>
<evidence type="ECO:0000256" key="2">
    <source>
        <dbReference type="ARBA" id="ARBA00022676"/>
    </source>
</evidence>
<comment type="caution">
    <text evidence="5">The sequence shown here is derived from an EMBL/GenBank/DDBJ whole genome shotgun (WGS) entry which is preliminary data.</text>
</comment>
<dbReference type="GO" id="GO:0080044">
    <property type="term" value="F:quercetin 7-O-glucosyltransferase activity"/>
    <property type="evidence" value="ECO:0007669"/>
    <property type="project" value="TreeGrafter"/>
</dbReference>
<evidence type="ECO:0000256" key="3">
    <source>
        <dbReference type="ARBA" id="ARBA00022679"/>
    </source>
</evidence>
<proteinExistence type="inferred from homology"/>
<keyword evidence="3" id="KW-0808">Transferase</keyword>
<dbReference type="Pfam" id="PF00201">
    <property type="entry name" value="UDPGT"/>
    <property type="match status" value="1"/>
</dbReference>
<dbReference type="PANTHER" id="PTHR11926:SF1498">
    <property type="entry name" value="GLYCOSYLTRANSFERASE"/>
    <property type="match status" value="1"/>
</dbReference>
<dbReference type="AlphaFoldDB" id="A0A6A2YB56"/>
<evidence type="ECO:0000313" key="5">
    <source>
        <dbReference type="EMBL" id="KAE8679985.1"/>
    </source>
</evidence>
<dbReference type="Gene3D" id="3.40.50.2000">
    <property type="entry name" value="Glycogen Phosphorylase B"/>
    <property type="match status" value="1"/>
</dbReference>
<dbReference type="InterPro" id="IPR011600">
    <property type="entry name" value="Pept_C14_caspase"/>
</dbReference>
<dbReference type="GO" id="GO:0080043">
    <property type="term" value="F:quercetin 3-O-glucosyltransferase activity"/>
    <property type="evidence" value="ECO:0007669"/>
    <property type="project" value="TreeGrafter"/>
</dbReference>
<name>A0A6A2YB56_HIBSY</name>
<dbReference type="SUPFAM" id="SSF53756">
    <property type="entry name" value="UDP-Glycosyltransferase/glycogen phosphorylase"/>
    <property type="match status" value="1"/>
</dbReference>
<dbReference type="EMBL" id="VEPZ02001327">
    <property type="protein sequence ID" value="KAE8679985.1"/>
    <property type="molecule type" value="Genomic_DNA"/>
</dbReference>
<protein>
    <submittedName>
        <fullName evidence="5">7-deoxyloganetin glucosyltransferase</fullName>
    </submittedName>
</protein>
<dbReference type="Pfam" id="PF00656">
    <property type="entry name" value="Peptidase_C14"/>
    <property type="match status" value="1"/>
</dbReference>
<comment type="similarity">
    <text evidence="1">Belongs to the UDP-glycosyltransferase family.</text>
</comment>
<dbReference type="FunFam" id="3.40.50.2000:FF:000056">
    <property type="entry name" value="Glycosyltransferase"/>
    <property type="match status" value="1"/>
</dbReference>
<reference evidence="5" key="1">
    <citation type="submission" date="2019-09" db="EMBL/GenBank/DDBJ databases">
        <title>Draft genome information of white flower Hibiscus syriacus.</title>
        <authorList>
            <person name="Kim Y.-M."/>
        </authorList>
    </citation>
    <scope>NUCLEOTIDE SEQUENCE [LARGE SCALE GENOMIC DNA]</scope>
    <source>
        <strain evidence="5">YM2019G1</strain>
    </source>
</reference>
<dbReference type="InterPro" id="IPR002213">
    <property type="entry name" value="UDP_glucos_trans"/>
</dbReference>
<dbReference type="CDD" id="cd03784">
    <property type="entry name" value="GT1_Gtf-like"/>
    <property type="match status" value="1"/>
</dbReference>
<evidence type="ECO:0000259" key="4">
    <source>
        <dbReference type="Pfam" id="PF00656"/>
    </source>
</evidence>
<keyword evidence="6" id="KW-1185">Reference proteome</keyword>
<dbReference type="SUPFAM" id="SSF52129">
    <property type="entry name" value="Caspase-like"/>
    <property type="match status" value="1"/>
</dbReference>
<dbReference type="Proteomes" id="UP000436088">
    <property type="component" value="Unassembled WGS sequence"/>
</dbReference>
<keyword evidence="2" id="KW-0328">Glycosyltransferase</keyword>
<gene>
    <name evidence="5" type="ORF">F3Y22_tig00111392pilonHSYRG00099</name>
</gene>
<dbReference type="PANTHER" id="PTHR11926">
    <property type="entry name" value="GLUCOSYL/GLUCURONOSYL TRANSFERASES"/>
    <property type="match status" value="1"/>
</dbReference>
<evidence type="ECO:0000256" key="1">
    <source>
        <dbReference type="ARBA" id="ARBA00009995"/>
    </source>
</evidence>
<organism evidence="5 6">
    <name type="scientific">Hibiscus syriacus</name>
    <name type="common">Rose of Sharon</name>
    <dbReference type="NCBI Taxonomy" id="106335"/>
    <lineage>
        <taxon>Eukaryota</taxon>
        <taxon>Viridiplantae</taxon>
        <taxon>Streptophyta</taxon>
        <taxon>Embryophyta</taxon>
        <taxon>Tracheophyta</taxon>
        <taxon>Spermatophyta</taxon>
        <taxon>Magnoliopsida</taxon>
        <taxon>eudicotyledons</taxon>
        <taxon>Gunneridae</taxon>
        <taxon>Pentapetalae</taxon>
        <taxon>rosids</taxon>
        <taxon>malvids</taxon>
        <taxon>Malvales</taxon>
        <taxon>Malvaceae</taxon>
        <taxon>Malvoideae</taxon>
        <taxon>Hibiscus</taxon>
    </lineage>
</organism>